<dbReference type="EMBL" id="JAJSOF020000013">
    <property type="protein sequence ID" value="KAJ4442598.1"/>
    <property type="molecule type" value="Genomic_DNA"/>
</dbReference>
<evidence type="ECO:0008006" key="3">
    <source>
        <dbReference type="Google" id="ProtNLM"/>
    </source>
</evidence>
<accession>A0ABQ8T8L3</accession>
<evidence type="ECO:0000313" key="2">
    <source>
        <dbReference type="Proteomes" id="UP001148838"/>
    </source>
</evidence>
<dbReference type="Proteomes" id="UP001148838">
    <property type="component" value="Unassembled WGS sequence"/>
</dbReference>
<keyword evidence="2" id="KW-1185">Reference proteome</keyword>
<proteinExistence type="predicted"/>
<protein>
    <recommendedName>
        <fullName evidence="3">WW domain-containing protein</fullName>
    </recommendedName>
</protein>
<name>A0ABQ8T8L3_PERAM</name>
<reference evidence="1 2" key="1">
    <citation type="journal article" date="2022" name="Allergy">
        <title>Genome assembly and annotation of Periplaneta americana reveal a comprehensive cockroach allergen profile.</title>
        <authorList>
            <person name="Wang L."/>
            <person name="Xiong Q."/>
            <person name="Saelim N."/>
            <person name="Wang L."/>
            <person name="Nong W."/>
            <person name="Wan A.T."/>
            <person name="Shi M."/>
            <person name="Liu X."/>
            <person name="Cao Q."/>
            <person name="Hui J.H.L."/>
            <person name="Sookrung N."/>
            <person name="Leung T.F."/>
            <person name="Tungtrongchitr A."/>
            <person name="Tsui S.K.W."/>
        </authorList>
    </citation>
    <scope>NUCLEOTIDE SEQUENCE [LARGE SCALE GENOMIC DNA]</scope>
    <source>
        <strain evidence="1">PWHHKU_190912</strain>
    </source>
</reference>
<comment type="caution">
    <text evidence="1">The sequence shown here is derived from an EMBL/GenBank/DDBJ whole genome shotgun (WGS) entry which is preliminary data.</text>
</comment>
<evidence type="ECO:0000313" key="1">
    <source>
        <dbReference type="EMBL" id="KAJ4442598.1"/>
    </source>
</evidence>
<gene>
    <name evidence="1" type="ORF">ANN_04187</name>
</gene>
<sequence length="71" mass="7895">MAGSCQGGNEPPGSLKAMVTELAVESKMEESRKLWSRDVEWPLGRGFYYHVITGRHVWTSDRHDASGEDSA</sequence>
<organism evidence="1 2">
    <name type="scientific">Periplaneta americana</name>
    <name type="common">American cockroach</name>
    <name type="synonym">Blatta americana</name>
    <dbReference type="NCBI Taxonomy" id="6978"/>
    <lineage>
        <taxon>Eukaryota</taxon>
        <taxon>Metazoa</taxon>
        <taxon>Ecdysozoa</taxon>
        <taxon>Arthropoda</taxon>
        <taxon>Hexapoda</taxon>
        <taxon>Insecta</taxon>
        <taxon>Pterygota</taxon>
        <taxon>Neoptera</taxon>
        <taxon>Polyneoptera</taxon>
        <taxon>Dictyoptera</taxon>
        <taxon>Blattodea</taxon>
        <taxon>Blattoidea</taxon>
        <taxon>Blattidae</taxon>
        <taxon>Blattinae</taxon>
        <taxon>Periplaneta</taxon>
    </lineage>
</organism>